<protein>
    <submittedName>
        <fullName evidence="2">Uncharacterized protein</fullName>
    </submittedName>
</protein>
<dbReference type="EMBL" id="UGTP01000001">
    <property type="protein sequence ID" value="SUC12692.1"/>
    <property type="molecule type" value="Genomic_DNA"/>
</dbReference>
<dbReference type="Proteomes" id="UP000254235">
    <property type="component" value="Unassembled WGS sequence"/>
</dbReference>
<evidence type="ECO:0000313" key="3">
    <source>
        <dbReference type="Proteomes" id="UP000254235"/>
    </source>
</evidence>
<feature type="region of interest" description="Disordered" evidence="1">
    <location>
        <begin position="30"/>
        <end position="66"/>
    </location>
</feature>
<accession>A0A379F229</accession>
<evidence type="ECO:0000313" key="2">
    <source>
        <dbReference type="EMBL" id="SUC12692.1"/>
    </source>
</evidence>
<sequence length="66" mass="7124">MKENKKRKDYLQPDVSILSIDEESHLLVQSPQVRPGGGGSGSQTPGTINVVPHTPDDNNPDDDLEG</sequence>
<gene>
    <name evidence="2" type="ORF">NCTC13043_01305</name>
</gene>
<dbReference type="RefSeq" id="WP_115083418.1">
    <property type="nucleotide sequence ID" value="NZ_CAUSQN010000067.1"/>
</dbReference>
<name>A0A379F229_9BACT</name>
<proteinExistence type="predicted"/>
<evidence type="ECO:0000256" key="1">
    <source>
        <dbReference type="SAM" id="MobiDB-lite"/>
    </source>
</evidence>
<dbReference type="AlphaFoldDB" id="A0A379F229"/>
<organism evidence="2 3">
    <name type="scientific">Prevotella pallens</name>
    <dbReference type="NCBI Taxonomy" id="60133"/>
    <lineage>
        <taxon>Bacteria</taxon>
        <taxon>Pseudomonadati</taxon>
        <taxon>Bacteroidota</taxon>
        <taxon>Bacteroidia</taxon>
        <taxon>Bacteroidales</taxon>
        <taxon>Prevotellaceae</taxon>
        <taxon>Prevotella</taxon>
    </lineage>
</organism>
<dbReference type="GeneID" id="78570993"/>
<reference evidence="2 3" key="1">
    <citation type="submission" date="2018-06" db="EMBL/GenBank/DDBJ databases">
        <authorList>
            <consortium name="Pathogen Informatics"/>
            <person name="Doyle S."/>
        </authorList>
    </citation>
    <scope>NUCLEOTIDE SEQUENCE [LARGE SCALE GENOMIC DNA]</scope>
    <source>
        <strain evidence="2 3">NCTC13043</strain>
    </source>
</reference>